<evidence type="ECO:0000313" key="3">
    <source>
        <dbReference type="EMBL" id="MTD14739.1"/>
    </source>
</evidence>
<proteinExistence type="predicted"/>
<dbReference type="PANTHER" id="PTHR30627">
    <property type="entry name" value="PEPTIDOGLYCAN D,D-TRANSPEPTIDASE"/>
    <property type="match status" value="1"/>
</dbReference>
<sequence length="491" mass="50720">MKLPMQRIGVAVMVLIVLLLGNLTYLQVIQAPELRADPHNSRTTLDEYSRQRGQITAGGIVLARSDPSDDAFRYLRIYPEGAVYQPITGYYSTVYGATGIEKSMNSILAGDDDALVGGQLGDILTGRDPRGGNVQLTVVPAIQQAAYDALSSKGYAGSVVALNPKTGAVLALVSTPSYDPNPLASHNQDVQRRQSDIINSGEPSVKLNRAIGAVYPPGSTFKLVVSAAALQNGYTPTSQVTGEPTIDLPGTGGATLSNFQGESCGDSGSSEVDFVTALAFSCNTAFAEVGMALGGDKLRAQAAALGVDGNGYDIGLDVTPSRLGDLADPAAVAQSSIGQRDVAFTPFQDAIIAATIANHGVRMNPYLVDRTTRPDLSVISQTEPSVANQDAMPTAVADQIRDMMIESESETTGNGSLAGVTIASKTGTAEHGTDPKNTAPHAWYVAFAPAEDPQIAVAVLVENGGNGDLSGTGGKIASPIGRTVIGAALGG</sequence>
<dbReference type="EMBL" id="WLYK01000005">
    <property type="protein sequence ID" value="MTD14739.1"/>
    <property type="molecule type" value="Genomic_DNA"/>
</dbReference>
<dbReference type="Gene3D" id="3.40.710.10">
    <property type="entry name" value="DD-peptidase/beta-lactamase superfamily"/>
    <property type="match status" value="1"/>
</dbReference>
<reference evidence="3 4" key="1">
    <citation type="submission" date="2019-11" db="EMBL/GenBank/DDBJ databases">
        <authorList>
            <person name="Jiang L.-Q."/>
        </authorList>
    </citation>
    <scope>NUCLEOTIDE SEQUENCE [LARGE SCALE GENOMIC DNA]</scope>
    <source>
        <strain evidence="3 4">YIM 132087</strain>
    </source>
</reference>
<dbReference type="InterPro" id="IPR054120">
    <property type="entry name" value="PBPA_dimer"/>
</dbReference>
<dbReference type="GO" id="GO:0008658">
    <property type="term" value="F:penicillin binding"/>
    <property type="evidence" value="ECO:0007669"/>
    <property type="project" value="InterPro"/>
</dbReference>
<dbReference type="GO" id="GO:0071972">
    <property type="term" value="F:peptidoglycan L,D-transpeptidase activity"/>
    <property type="evidence" value="ECO:0007669"/>
    <property type="project" value="TreeGrafter"/>
</dbReference>
<organism evidence="3 4">
    <name type="scientific">Nakamurella alba</name>
    <dbReference type="NCBI Taxonomy" id="2665158"/>
    <lineage>
        <taxon>Bacteria</taxon>
        <taxon>Bacillati</taxon>
        <taxon>Actinomycetota</taxon>
        <taxon>Actinomycetes</taxon>
        <taxon>Nakamurellales</taxon>
        <taxon>Nakamurellaceae</taxon>
        <taxon>Nakamurella</taxon>
    </lineage>
</organism>
<feature type="domain" description="Penicillin-binding protein transpeptidase" evidence="1">
    <location>
        <begin position="157"/>
        <end position="485"/>
    </location>
</feature>
<dbReference type="AlphaFoldDB" id="A0A7K1FN44"/>
<feature type="domain" description="Penicillin binding protein A dimerisation" evidence="2">
    <location>
        <begin position="52"/>
        <end position="134"/>
    </location>
</feature>
<dbReference type="InterPro" id="IPR012338">
    <property type="entry name" value="Beta-lactam/transpept-like"/>
</dbReference>
<dbReference type="Gene3D" id="3.90.1310.10">
    <property type="entry name" value="Penicillin-binding protein 2a (Domain 2)"/>
    <property type="match status" value="1"/>
</dbReference>
<evidence type="ECO:0000259" key="1">
    <source>
        <dbReference type="Pfam" id="PF00905"/>
    </source>
</evidence>
<accession>A0A7K1FN44</accession>
<protein>
    <submittedName>
        <fullName evidence="3">Penicillin-binding protein 2</fullName>
    </submittedName>
</protein>
<dbReference type="Proteomes" id="UP000460221">
    <property type="component" value="Unassembled WGS sequence"/>
</dbReference>
<dbReference type="PANTHER" id="PTHR30627:SF24">
    <property type="entry name" value="PENICILLIN-BINDING PROTEIN 4B"/>
    <property type="match status" value="1"/>
</dbReference>
<dbReference type="Pfam" id="PF21922">
    <property type="entry name" value="PBP_dimer_2"/>
    <property type="match status" value="1"/>
</dbReference>
<dbReference type="GO" id="GO:0005886">
    <property type="term" value="C:plasma membrane"/>
    <property type="evidence" value="ECO:0007669"/>
    <property type="project" value="TreeGrafter"/>
</dbReference>
<keyword evidence="4" id="KW-1185">Reference proteome</keyword>
<dbReference type="Pfam" id="PF00905">
    <property type="entry name" value="Transpeptidase"/>
    <property type="match status" value="1"/>
</dbReference>
<dbReference type="InterPro" id="IPR050515">
    <property type="entry name" value="Beta-lactam/transpept"/>
</dbReference>
<evidence type="ECO:0000313" key="4">
    <source>
        <dbReference type="Proteomes" id="UP000460221"/>
    </source>
</evidence>
<name>A0A7K1FN44_9ACTN</name>
<comment type="caution">
    <text evidence="3">The sequence shown here is derived from an EMBL/GenBank/DDBJ whole genome shotgun (WGS) entry which is preliminary data.</text>
</comment>
<evidence type="ECO:0000259" key="2">
    <source>
        <dbReference type="Pfam" id="PF21922"/>
    </source>
</evidence>
<gene>
    <name evidence="3" type="ORF">GIS00_12395</name>
</gene>
<dbReference type="SUPFAM" id="SSF56601">
    <property type="entry name" value="beta-lactamase/transpeptidase-like"/>
    <property type="match status" value="1"/>
</dbReference>
<dbReference type="InterPro" id="IPR001460">
    <property type="entry name" value="PCN-bd_Tpept"/>
</dbReference>
<dbReference type="GO" id="GO:0071555">
    <property type="term" value="P:cell wall organization"/>
    <property type="evidence" value="ECO:0007669"/>
    <property type="project" value="TreeGrafter"/>
</dbReference>